<evidence type="ECO:0000259" key="8">
    <source>
        <dbReference type="SMART" id="SM00199"/>
    </source>
</evidence>
<keyword evidence="3" id="KW-0202">Cytokine</keyword>
<evidence type="ECO:0000313" key="9">
    <source>
        <dbReference type="Ensembl" id="ENSDLAP00005045149.1"/>
    </source>
</evidence>
<keyword evidence="2" id="KW-0145">Chemotaxis</keyword>
<dbReference type="CDD" id="cd00272">
    <property type="entry name" value="Chemokine_CC"/>
    <property type="match status" value="1"/>
</dbReference>
<dbReference type="InterPro" id="IPR039809">
    <property type="entry name" value="Chemokine_b/g/d"/>
</dbReference>
<name>A0A8C4HMV0_DICLA</name>
<evidence type="ECO:0000256" key="2">
    <source>
        <dbReference type="ARBA" id="ARBA00022500"/>
    </source>
</evidence>
<dbReference type="GO" id="GO:0006955">
    <property type="term" value="P:immune response"/>
    <property type="evidence" value="ECO:0007669"/>
    <property type="project" value="InterPro"/>
</dbReference>
<dbReference type="PANTHER" id="PTHR12015:SF111">
    <property type="entry name" value="C-C MOTIF CHEMOKINE 17"/>
    <property type="match status" value="1"/>
</dbReference>
<dbReference type="Ensembl" id="ENSDLAT00005048182.2">
    <property type="protein sequence ID" value="ENSDLAP00005045149.1"/>
    <property type="gene ID" value="ENSDLAG00005020001.2"/>
</dbReference>
<dbReference type="InterPro" id="IPR036048">
    <property type="entry name" value="Interleukin_8-like_sf"/>
</dbReference>
<reference evidence="9" key="1">
    <citation type="submission" date="2025-08" db="UniProtKB">
        <authorList>
            <consortium name="Ensembl"/>
        </authorList>
    </citation>
    <scope>IDENTIFICATION</scope>
</reference>
<evidence type="ECO:0000256" key="3">
    <source>
        <dbReference type="ARBA" id="ARBA00022514"/>
    </source>
</evidence>
<organism evidence="9 10">
    <name type="scientific">Dicentrarchus labrax</name>
    <name type="common">European seabass</name>
    <name type="synonym">Morone labrax</name>
    <dbReference type="NCBI Taxonomy" id="13489"/>
    <lineage>
        <taxon>Eukaryota</taxon>
        <taxon>Metazoa</taxon>
        <taxon>Chordata</taxon>
        <taxon>Craniata</taxon>
        <taxon>Vertebrata</taxon>
        <taxon>Euteleostomi</taxon>
        <taxon>Actinopterygii</taxon>
        <taxon>Neopterygii</taxon>
        <taxon>Teleostei</taxon>
        <taxon>Neoteleostei</taxon>
        <taxon>Acanthomorphata</taxon>
        <taxon>Eupercaria</taxon>
        <taxon>Moronidae</taxon>
        <taxon>Dicentrarchus</taxon>
    </lineage>
</organism>
<dbReference type="Proteomes" id="UP000694389">
    <property type="component" value="Unassembled WGS sequence"/>
</dbReference>
<keyword evidence="7" id="KW-0812">Transmembrane</keyword>
<dbReference type="GO" id="GO:0005615">
    <property type="term" value="C:extracellular space"/>
    <property type="evidence" value="ECO:0007669"/>
    <property type="project" value="UniProtKB-KW"/>
</dbReference>
<dbReference type="AlphaFoldDB" id="A0A8C4HMV0"/>
<proteinExistence type="predicted"/>
<feature type="domain" description="Chemokine interleukin-8-like" evidence="8">
    <location>
        <begin position="76"/>
        <end position="135"/>
    </location>
</feature>
<evidence type="ECO:0000313" key="10">
    <source>
        <dbReference type="Proteomes" id="UP000694389"/>
    </source>
</evidence>
<dbReference type="InterPro" id="IPR001811">
    <property type="entry name" value="Chemokine_IL8-like_dom"/>
</dbReference>
<evidence type="ECO:0000256" key="1">
    <source>
        <dbReference type="ARBA" id="ARBA00004613"/>
    </source>
</evidence>
<feature type="transmembrane region" description="Helical" evidence="7">
    <location>
        <begin position="57"/>
        <end position="76"/>
    </location>
</feature>
<sequence length="148" mass="16638">MYSTFRPCAYLWVLHAQLASSINECVGCVGRFKKGLAVQTTHHICLSHRQAMTSLTFVFLLLATMMVSTASAQGGIGNCCRSISNTQVHRDLLKNYYTQNRSSCPIRAVVFTTLKGKRICSDPTKRWTQTSMAYLDGKNWTIQHKLNT</sequence>
<dbReference type="GO" id="GO:0008009">
    <property type="term" value="F:chemokine activity"/>
    <property type="evidence" value="ECO:0007669"/>
    <property type="project" value="InterPro"/>
</dbReference>
<keyword evidence="6" id="KW-0395">Inflammatory response</keyword>
<keyword evidence="10" id="KW-1185">Reference proteome</keyword>
<keyword evidence="7" id="KW-1133">Transmembrane helix</keyword>
<protein>
    <recommendedName>
        <fullName evidence="8">Chemokine interleukin-8-like domain-containing protein</fullName>
    </recommendedName>
</protein>
<dbReference type="PANTHER" id="PTHR12015">
    <property type="entry name" value="SMALL INDUCIBLE CYTOKINE A"/>
    <property type="match status" value="1"/>
</dbReference>
<reference evidence="9" key="2">
    <citation type="submission" date="2025-09" db="UniProtKB">
        <authorList>
            <consortium name="Ensembl"/>
        </authorList>
    </citation>
    <scope>IDENTIFICATION</scope>
</reference>
<evidence type="ECO:0000256" key="6">
    <source>
        <dbReference type="ARBA" id="ARBA00023198"/>
    </source>
</evidence>
<evidence type="ECO:0000256" key="5">
    <source>
        <dbReference type="ARBA" id="ARBA00022729"/>
    </source>
</evidence>
<accession>A0A8C4HMV0</accession>
<dbReference type="Pfam" id="PF00048">
    <property type="entry name" value="IL8"/>
    <property type="match status" value="1"/>
</dbReference>
<keyword evidence="4" id="KW-0964">Secreted</keyword>
<keyword evidence="7" id="KW-0472">Membrane</keyword>
<dbReference type="Gene3D" id="2.40.50.40">
    <property type="match status" value="1"/>
</dbReference>
<dbReference type="SUPFAM" id="SSF54117">
    <property type="entry name" value="Interleukin 8-like chemokines"/>
    <property type="match status" value="1"/>
</dbReference>
<dbReference type="GO" id="GO:0006954">
    <property type="term" value="P:inflammatory response"/>
    <property type="evidence" value="ECO:0007669"/>
    <property type="project" value="UniProtKB-KW"/>
</dbReference>
<dbReference type="SMART" id="SM00199">
    <property type="entry name" value="SCY"/>
    <property type="match status" value="1"/>
</dbReference>
<dbReference type="GeneTree" id="ENSGT01130000278316"/>
<keyword evidence="5" id="KW-0732">Signal</keyword>
<evidence type="ECO:0000256" key="4">
    <source>
        <dbReference type="ARBA" id="ARBA00022525"/>
    </source>
</evidence>
<evidence type="ECO:0000256" key="7">
    <source>
        <dbReference type="SAM" id="Phobius"/>
    </source>
</evidence>
<comment type="subcellular location">
    <subcellularLocation>
        <location evidence="1">Secreted</location>
    </subcellularLocation>
</comment>